<keyword evidence="1" id="KW-0175">Coiled coil</keyword>
<feature type="region of interest" description="Disordered" evidence="2">
    <location>
        <begin position="279"/>
        <end position="309"/>
    </location>
</feature>
<dbReference type="EMBL" id="CAUYUJ010008591">
    <property type="protein sequence ID" value="CAK0824402.1"/>
    <property type="molecule type" value="Genomic_DNA"/>
</dbReference>
<feature type="coiled-coil region" evidence="1">
    <location>
        <begin position="144"/>
        <end position="203"/>
    </location>
</feature>
<accession>A0ABN9S0J6</accession>
<evidence type="ECO:0008006" key="5">
    <source>
        <dbReference type="Google" id="ProtNLM"/>
    </source>
</evidence>
<protein>
    <recommendedName>
        <fullName evidence="5">Endonuclease/exonuclease/phosphatase domain-containing protein</fullName>
    </recommendedName>
</protein>
<reference evidence="3" key="1">
    <citation type="submission" date="2023-10" db="EMBL/GenBank/DDBJ databases">
        <authorList>
            <person name="Chen Y."/>
            <person name="Shah S."/>
            <person name="Dougan E. K."/>
            <person name="Thang M."/>
            <person name="Chan C."/>
        </authorList>
    </citation>
    <scope>NUCLEOTIDE SEQUENCE [LARGE SCALE GENOMIC DNA]</scope>
</reference>
<gene>
    <name evidence="3" type="ORF">PCOR1329_LOCUS24822</name>
</gene>
<evidence type="ECO:0000256" key="2">
    <source>
        <dbReference type="SAM" id="MobiDB-lite"/>
    </source>
</evidence>
<evidence type="ECO:0000256" key="1">
    <source>
        <dbReference type="SAM" id="Coils"/>
    </source>
</evidence>
<feature type="non-terminal residue" evidence="3">
    <location>
        <position position="759"/>
    </location>
</feature>
<comment type="caution">
    <text evidence="3">The sequence shown here is derived from an EMBL/GenBank/DDBJ whole genome shotgun (WGS) entry which is preliminary data.</text>
</comment>
<name>A0ABN9S0J6_9DINO</name>
<dbReference type="Proteomes" id="UP001189429">
    <property type="component" value="Unassembled WGS sequence"/>
</dbReference>
<sequence length="759" mass="82547">MGRSGARGTAVRHGHCVAQCRTAEEAARLIQLLASDGPNASVLDGFEQGLGGAGLKLGVGRKATSEEVRRALAKAQPELARRWVAMRGGRRWAAHPDRDLLEEVMEALDAHSGTIGSEQDEASQRKVKEKSTTTALLAEKVLELQAADQRFQQLLADASEEQRALELKVQETEDEAVQLTHRSHEQSQKISELEQAMAELQERRGPAVPLLTSGCDVETEELEVGFGEGQQNTAEQEQCNGNAQEANGDQKSTKQNHGRHLNLVKAEERNSTELAAVGSELDDQGGMQRTSAEEVITQGSKGSSADKPVQGAVGNQLSTEGNQGSHLPSVPMAGGGIQVYGWQNRNYRHHGYKYNQNLWLVGSDGSWVPPQFEGTWTCSQCHVRETKRAGRTASTAARLMINSVLACLLALVSLHPLSLVPMAQMEQAAKLMDKSGNVGLAAEYRRFIAQQAALASVLGEPEPAESNYTQAVSEMHAQVRAPDEPRPATCNGITIDDIMDGTLDKLEKSCHSLFGLSEYHNLSKEEIEEVGERAKALSAGLKEIGTQLSGAIRDNRGDGVFCRRPTGILCLGVGSWPPRVQEHHLVSQDAINAGVRWAKGSRTICCCSMCLHHSQSLSYSSVDIIGRAASFIESACQPTVVGADFNVSRHFEEVRRDGWRHSLKLAVLCQSPMACSDAPQLLDAFQPLEPLPNLSAEELRCTSRTYALGDNHSTLTDIDFQDPAERLLFTRGRFEHPGDTLHRPLTEGGFEVVGINGFR</sequence>
<organism evidence="3 4">
    <name type="scientific">Prorocentrum cordatum</name>
    <dbReference type="NCBI Taxonomy" id="2364126"/>
    <lineage>
        <taxon>Eukaryota</taxon>
        <taxon>Sar</taxon>
        <taxon>Alveolata</taxon>
        <taxon>Dinophyceae</taxon>
        <taxon>Prorocentrales</taxon>
        <taxon>Prorocentraceae</taxon>
        <taxon>Prorocentrum</taxon>
    </lineage>
</organism>
<proteinExistence type="predicted"/>
<evidence type="ECO:0000313" key="3">
    <source>
        <dbReference type="EMBL" id="CAK0824402.1"/>
    </source>
</evidence>
<keyword evidence="4" id="KW-1185">Reference proteome</keyword>
<evidence type="ECO:0000313" key="4">
    <source>
        <dbReference type="Proteomes" id="UP001189429"/>
    </source>
</evidence>